<name>A0A377J349_9HELI</name>
<proteinExistence type="predicted"/>
<dbReference type="SUPFAM" id="SSF51735">
    <property type="entry name" value="NAD(P)-binding Rossmann-fold domains"/>
    <property type="match status" value="1"/>
</dbReference>
<keyword evidence="3" id="KW-0560">Oxidoreductase</keyword>
<gene>
    <name evidence="3" type="primary">iolG</name>
    <name evidence="3" type="ORF">NCTC12410_00615</name>
</gene>
<dbReference type="PANTHER" id="PTHR43377">
    <property type="entry name" value="BILIVERDIN REDUCTASE A"/>
    <property type="match status" value="1"/>
</dbReference>
<reference evidence="3 4" key="1">
    <citation type="submission" date="2018-06" db="EMBL/GenBank/DDBJ databases">
        <authorList>
            <consortium name="Pathogen Informatics"/>
            <person name="Doyle S."/>
        </authorList>
    </citation>
    <scope>NUCLEOTIDE SEQUENCE [LARGE SCALE GENOMIC DNA]</scope>
    <source>
        <strain evidence="3 4">NCTC12410</strain>
    </source>
</reference>
<dbReference type="Gene3D" id="3.40.50.720">
    <property type="entry name" value="NAD(P)-binding Rossmann-like Domain"/>
    <property type="match status" value="1"/>
</dbReference>
<evidence type="ECO:0000313" key="4">
    <source>
        <dbReference type="Proteomes" id="UP000254841"/>
    </source>
</evidence>
<accession>A0A377J349</accession>
<dbReference type="InterPro" id="IPR036291">
    <property type="entry name" value="NAD(P)-bd_dom_sf"/>
</dbReference>
<organism evidence="3 4">
    <name type="scientific">Helicobacter canis</name>
    <dbReference type="NCBI Taxonomy" id="29419"/>
    <lineage>
        <taxon>Bacteria</taxon>
        <taxon>Pseudomonadati</taxon>
        <taxon>Campylobacterota</taxon>
        <taxon>Epsilonproteobacteria</taxon>
        <taxon>Campylobacterales</taxon>
        <taxon>Helicobacteraceae</taxon>
        <taxon>Helicobacter</taxon>
    </lineage>
</organism>
<feature type="domain" description="Gfo/Idh/MocA-like oxidoreductase N-terminal" evidence="2">
    <location>
        <begin position="1"/>
        <end position="139"/>
    </location>
</feature>
<feature type="region of interest" description="Disordered" evidence="1">
    <location>
        <begin position="535"/>
        <end position="554"/>
    </location>
</feature>
<dbReference type="GO" id="GO:0000166">
    <property type="term" value="F:nucleotide binding"/>
    <property type="evidence" value="ECO:0007669"/>
    <property type="project" value="InterPro"/>
</dbReference>
<evidence type="ECO:0000313" key="3">
    <source>
        <dbReference type="EMBL" id="STO96798.1"/>
    </source>
</evidence>
<dbReference type="Pfam" id="PF01408">
    <property type="entry name" value="GFO_IDH_MocA"/>
    <property type="match status" value="1"/>
</dbReference>
<dbReference type="Gene3D" id="3.30.360.10">
    <property type="entry name" value="Dihydrodipicolinate Reductase, domain 2"/>
    <property type="match status" value="1"/>
</dbReference>
<dbReference type="GO" id="GO:0050112">
    <property type="term" value="F:inositol 2-dehydrogenase (NAD+) activity"/>
    <property type="evidence" value="ECO:0007669"/>
    <property type="project" value="UniProtKB-EC"/>
</dbReference>
<protein>
    <submittedName>
        <fullName evidence="3">GFO/IDH/MocA family oxidoreductase</fullName>
        <ecNumber evidence="3">1.1.1.18</ecNumber>
    </submittedName>
</protein>
<dbReference type="Proteomes" id="UP000254841">
    <property type="component" value="Unassembled WGS sequence"/>
</dbReference>
<dbReference type="OrthoDB" id="9782091at2"/>
<dbReference type="EMBL" id="UGHV01000001">
    <property type="protein sequence ID" value="STO96798.1"/>
    <property type="molecule type" value="Genomic_DNA"/>
</dbReference>
<dbReference type="PANTHER" id="PTHR43377:SF6">
    <property type="entry name" value="GFO_IDH_MOCA-LIKE OXIDOREDUCTASE N-TERMINAL DOMAIN-CONTAINING PROTEIN"/>
    <property type="match status" value="1"/>
</dbReference>
<dbReference type="SUPFAM" id="SSF55347">
    <property type="entry name" value="Glyceraldehyde-3-phosphate dehydrogenase-like, C-terminal domain"/>
    <property type="match status" value="1"/>
</dbReference>
<feature type="compositionally biased region" description="Polar residues" evidence="1">
    <location>
        <begin position="541"/>
        <end position="552"/>
    </location>
</feature>
<sequence length="598" mass="65016">MKCALVGCGYWGEKVLSALCKPQESRDLGVLEPYGKGVLHSAEFELVGVYDSHLDNAQKARESCPSVHIYPSFEALLADRQIQAVFIITPPASHFALAKAALEAKKHIFVEKPLALSSKECALLYELAARQGVVVHCDHIFLYAPAVQWLKAHIHELGEICSIHARRESLGRLQKEVSVVWDLALHDIAILDYVLGAGVLEQMKPSARVVEAGGYRAVADIGLVDTRTTIAIHTSWLSPTKVREMVIVGRSGRGVVYDEVADPKLAMFAMDSALFGEDSALRDKAGSLWLASSIDTQVLSPCSPLHNPAFSSQILESTFESPTAKRSFFRKQATAVQGGGTQTGFFRAPRILEEEKGAGCEKSAANQKVDSSNEAFLSSLRADLSAWQSTQTKTQILESTFDKNAKLQKKDSSPNAHFSVIASRDSGVAIHKGAKVDSSKQPQDSRIFDKTAQSVFDSHAAGGRIVDTNAELQKADSSKQPKDSRILEIESGLFKRVQRRILGVCNCSTRAEIADSSPKPAAAVQGEAEAGFFRKAESTKQKPTPESSQAKLPTTPPLISSIAHFYAQITQGQICQELASHTLRVVQILEQIDVATLR</sequence>
<dbReference type="EC" id="1.1.1.18" evidence="3"/>
<evidence type="ECO:0000256" key="1">
    <source>
        <dbReference type="SAM" id="MobiDB-lite"/>
    </source>
</evidence>
<dbReference type="AlphaFoldDB" id="A0A377J349"/>
<dbReference type="InterPro" id="IPR000683">
    <property type="entry name" value="Gfo/Idh/MocA-like_OxRdtase_N"/>
</dbReference>
<dbReference type="InterPro" id="IPR051450">
    <property type="entry name" value="Gfo/Idh/MocA_Oxidoreductases"/>
</dbReference>
<evidence type="ECO:0000259" key="2">
    <source>
        <dbReference type="Pfam" id="PF01408"/>
    </source>
</evidence>
<dbReference type="RefSeq" id="WP_115011102.1">
    <property type="nucleotide sequence ID" value="NZ_UGHV01000001.1"/>
</dbReference>